<keyword evidence="1" id="KW-0812">Transmembrane</keyword>
<feature type="transmembrane region" description="Helical" evidence="1">
    <location>
        <begin position="24"/>
        <end position="45"/>
    </location>
</feature>
<reference evidence="2" key="1">
    <citation type="journal article" date="2020" name="mSystems">
        <title>Genome- and Community-Level Interaction Insights into Carbon Utilization and Element Cycling Functions of Hydrothermarchaeota in Hydrothermal Sediment.</title>
        <authorList>
            <person name="Zhou Z."/>
            <person name="Liu Y."/>
            <person name="Xu W."/>
            <person name="Pan J."/>
            <person name="Luo Z.H."/>
            <person name="Li M."/>
        </authorList>
    </citation>
    <scope>NUCLEOTIDE SEQUENCE [LARGE SCALE GENOMIC DNA]</scope>
    <source>
        <strain evidence="2">SpSt-258</strain>
    </source>
</reference>
<protein>
    <submittedName>
        <fullName evidence="2">Uncharacterized protein</fullName>
    </submittedName>
</protein>
<comment type="caution">
    <text evidence="2">The sequence shown here is derived from an EMBL/GenBank/DDBJ whole genome shotgun (WGS) entry which is preliminary data.</text>
</comment>
<evidence type="ECO:0000256" key="1">
    <source>
        <dbReference type="SAM" id="Phobius"/>
    </source>
</evidence>
<sequence>MHFIIEYLKNRFARIEVDYGVNPVIFAIIYFGGAPFFWLAIYKIITGLKNKKIDQVRIFGIVLGITTIAPFIYVAIFGHNVPFWFWVFGSAILIYTFYNVMSRVKKS</sequence>
<evidence type="ECO:0000313" key="2">
    <source>
        <dbReference type="EMBL" id="HDY58975.1"/>
    </source>
</evidence>
<gene>
    <name evidence="2" type="ORF">ENP86_05430</name>
</gene>
<feature type="transmembrane region" description="Helical" evidence="1">
    <location>
        <begin position="57"/>
        <end position="77"/>
    </location>
</feature>
<name>A0A7V0Z5G7_UNCW3</name>
<organism evidence="2">
    <name type="scientific">candidate division WOR-3 bacterium</name>
    <dbReference type="NCBI Taxonomy" id="2052148"/>
    <lineage>
        <taxon>Bacteria</taxon>
        <taxon>Bacteria division WOR-3</taxon>
    </lineage>
</organism>
<accession>A0A7V0Z5G7</accession>
<keyword evidence="1" id="KW-0472">Membrane</keyword>
<proteinExistence type="predicted"/>
<feature type="transmembrane region" description="Helical" evidence="1">
    <location>
        <begin position="83"/>
        <end position="101"/>
    </location>
</feature>
<dbReference type="EMBL" id="DSKY01000014">
    <property type="protein sequence ID" value="HDY58975.1"/>
    <property type="molecule type" value="Genomic_DNA"/>
</dbReference>
<dbReference type="AlphaFoldDB" id="A0A7V0Z5G7"/>
<keyword evidence="1" id="KW-1133">Transmembrane helix</keyword>